<dbReference type="InterPro" id="IPR001451">
    <property type="entry name" value="Hexapep"/>
</dbReference>
<dbReference type="InterPro" id="IPR050484">
    <property type="entry name" value="Transf_Hexapept/Carb_Anhydrase"/>
</dbReference>
<protein>
    <submittedName>
        <fullName evidence="1">Gamma carbonic anhydrase family protein</fullName>
    </submittedName>
</protein>
<dbReference type="AlphaFoldDB" id="A0A845L1U2"/>
<dbReference type="Proteomes" id="UP000463470">
    <property type="component" value="Unassembled WGS sequence"/>
</dbReference>
<gene>
    <name evidence="1" type="ORF">GTO91_03505</name>
</gene>
<dbReference type="CDD" id="cd04645">
    <property type="entry name" value="LbH_gamma_CA_like"/>
    <property type="match status" value="1"/>
</dbReference>
<evidence type="ECO:0000313" key="2">
    <source>
        <dbReference type="Proteomes" id="UP000463470"/>
    </source>
</evidence>
<sequence>MPIFRLGSLVPQIDPDSFIAPSAIVGGDVIVKKGASLWFHVVARGDVGQPIIVGENSNIQDNTVLHTDAFHPTEIGDWVTIGHGAIIHSARVGDHCLIGMGAVLLDGAVIGEHSVVGAHALVPPGKEFPPYSLIVGSPAKVARTLTSEEVERFKGNARRYVALWQEQYKQGFHWITPPGSLFPQEGD</sequence>
<proteinExistence type="predicted"/>
<comment type="caution">
    <text evidence="1">The sequence shown here is derived from an EMBL/GenBank/DDBJ whole genome shotgun (WGS) entry which is preliminary data.</text>
</comment>
<dbReference type="PANTHER" id="PTHR13061">
    <property type="entry name" value="DYNACTIN SUBUNIT P25"/>
    <property type="match status" value="1"/>
</dbReference>
<name>A0A845L1U2_9FIRM</name>
<dbReference type="InterPro" id="IPR047324">
    <property type="entry name" value="LbH_gamma_CA-like"/>
</dbReference>
<dbReference type="RefSeq" id="WP_161254883.1">
    <property type="nucleotide sequence ID" value="NZ_WXEY01000002.1"/>
</dbReference>
<keyword evidence="2" id="KW-1185">Reference proteome</keyword>
<dbReference type="InterPro" id="IPR011004">
    <property type="entry name" value="Trimer_LpxA-like_sf"/>
</dbReference>
<evidence type="ECO:0000313" key="1">
    <source>
        <dbReference type="EMBL" id="MZP28774.1"/>
    </source>
</evidence>
<dbReference type="EMBL" id="WXEY01000002">
    <property type="protein sequence ID" value="MZP28774.1"/>
    <property type="molecule type" value="Genomic_DNA"/>
</dbReference>
<dbReference type="OrthoDB" id="9803036at2"/>
<organism evidence="1 2">
    <name type="scientific">Heliomicrobium undosum</name>
    <dbReference type="NCBI Taxonomy" id="121734"/>
    <lineage>
        <taxon>Bacteria</taxon>
        <taxon>Bacillati</taxon>
        <taxon>Bacillota</taxon>
        <taxon>Clostridia</taxon>
        <taxon>Eubacteriales</taxon>
        <taxon>Heliobacteriaceae</taxon>
        <taxon>Heliomicrobium</taxon>
    </lineage>
</organism>
<dbReference type="Gene3D" id="2.160.10.10">
    <property type="entry name" value="Hexapeptide repeat proteins"/>
    <property type="match status" value="1"/>
</dbReference>
<accession>A0A845L1U2</accession>
<dbReference type="PANTHER" id="PTHR13061:SF29">
    <property type="entry name" value="GAMMA CARBONIC ANHYDRASE-LIKE 1, MITOCHONDRIAL-RELATED"/>
    <property type="match status" value="1"/>
</dbReference>
<dbReference type="Pfam" id="PF00132">
    <property type="entry name" value="Hexapep"/>
    <property type="match status" value="1"/>
</dbReference>
<reference evidence="1 2" key="1">
    <citation type="submission" date="2020-01" db="EMBL/GenBank/DDBJ databases">
        <title>Whole-genome sequence of Heliobacterium undosum DSM 13378.</title>
        <authorList>
            <person name="Kyndt J.A."/>
            <person name="Meyer T.E."/>
        </authorList>
    </citation>
    <scope>NUCLEOTIDE SEQUENCE [LARGE SCALE GENOMIC DNA]</scope>
    <source>
        <strain evidence="1 2">DSM 13378</strain>
    </source>
</reference>
<dbReference type="SUPFAM" id="SSF51161">
    <property type="entry name" value="Trimeric LpxA-like enzymes"/>
    <property type="match status" value="1"/>
</dbReference>